<keyword evidence="1" id="KW-1133">Transmembrane helix</keyword>
<keyword evidence="3" id="KW-1185">Reference proteome</keyword>
<reference evidence="3" key="1">
    <citation type="submission" date="2014-09" db="EMBL/GenBank/DDBJ databases">
        <authorList>
            <person name="Hjerde E."/>
        </authorList>
    </citation>
    <scope>NUCLEOTIDE SEQUENCE [LARGE SCALE GENOMIC DNA]</scope>
    <source>
        <strain evidence="3">06/09/139</strain>
    </source>
</reference>
<dbReference type="EMBL" id="LN554847">
    <property type="protein sequence ID" value="CED56893.1"/>
    <property type="molecule type" value="Genomic_DNA"/>
</dbReference>
<evidence type="ECO:0000313" key="3">
    <source>
        <dbReference type="Proteomes" id="UP000032427"/>
    </source>
</evidence>
<dbReference type="Proteomes" id="UP000032427">
    <property type="component" value="Chromosome 2"/>
</dbReference>
<evidence type="ECO:0000313" key="2">
    <source>
        <dbReference type="EMBL" id="CED56893.1"/>
    </source>
</evidence>
<proteinExistence type="predicted"/>
<name>A0A090JZL2_9GAMM</name>
<keyword evidence="1" id="KW-0472">Membrane</keyword>
<dbReference type="HOGENOM" id="CLU_1325905_0_0_6"/>
<dbReference type="STRING" id="80852.AWOD_II_0244"/>
<sequence>MNFRGQLQRIHDYMLHIAVAVVIFITGFIIAYSSLPKPTFDYSTFSEQQNNFAQCVNNDALFLSAKRFENSYLTLPLETINTEYNTLREQIPSNCGSFHVESSYEQLQEMALPVLAEAQRFYGSKNVKAVNAVYTTPSQYNALLKQPQPYLFFISDNEQERIVAIKVIPTKDDVKITPLWGYEESKDLAYTQGEVQKLLLVYNEIKS</sequence>
<accession>A0A090JZL2</accession>
<dbReference type="PATRIC" id="fig|80852.17.peg.2995"/>
<feature type="transmembrane region" description="Helical" evidence="1">
    <location>
        <begin position="12"/>
        <end position="35"/>
    </location>
</feature>
<gene>
    <name evidence="2" type="ORF">AWOD_II_0244</name>
</gene>
<organism evidence="2 3">
    <name type="scientific">Aliivibrio wodanis</name>
    <dbReference type="NCBI Taxonomy" id="80852"/>
    <lineage>
        <taxon>Bacteria</taxon>
        <taxon>Pseudomonadati</taxon>
        <taxon>Pseudomonadota</taxon>
        <taxon>Gammaproteobacteria</taxon>
        <taxon>Vibrionales</taxon>
        <taxon>Vibrionaceae</taxon>
        <taxon>Aliivibrio</taxon>
    </lineage>
</organism>
<evidence type="ECO:0000256" key="1">
    <source>
        <dbReference type="SAM" id="Phobius"/>
    </source>
</evidence>
<dbReference type="AlphaFoldDB" id="A0A090JZL2"/>
<protein>
    <submittedName>
        <fullName evidence="2">Membrane protein</fullName>
    </submittedName>
</protein>
<keyword evidence="1" id="KW-0812">Transmembrane</keyword>
<dbReference type="KEGG" id="awd:AWOD_II_0244"/>